<reference evidence="1" key="2">
    <citation type="submission" date="2021-09" db="EMBL/GenBank/DDBJ databases">
        <authorList>
            <person name="Gilroy R."/>
        </authorList>
    </citation>
    <scope>NUCLEOTIDE SEQUENCE</scope>
    <source>
        <strain evidence="1">CHK121-7720</strain>
    </source>
</reference>
<dbReference type="PROSITE" id="PS51257">
    <property type="entry name" value="PROKAR_LIPOPROTEIN"/>
    <property type="match status" value="1"/>
</dbReference>
<name>A0A921MSG0_9BACT</name>
<evidence type="ECO:0008006" key="3">
    <source>
        <dbReference type="Google" id="ProtNLM"/>
    </source>
</evidence>
<evidence type="ECO:0000313" key="2">
    <source>
        <dbReference type="Proteomes" id="UP000757103"/>
    </source>
</evidence>
<dbReference type="EMBL" id="DYUD01000025">
    <property type="protein sequence ID" value="HJG89729.1"/>
    <property type="molecule type" value="Genomic_DNA"/>
</dbReference>
<organism evidence="1 2">
    <name type="scientific">Barnesiella viscericola</name>
    <dbReference type="NCBI Taxonomy" id="397865"/>
    <lineage>
        <taxon>Bacteria</taxon>
        <taxon>Pseudomonadati</taxon>
        <taxon>Bacteroidota</taxon>
        <taxon>Bacteroidia</taxon>
        <taxon>Bacteroidales</taxon>
        <taxon>Barnesiellaceae</taxon>
        <taxon>Barnesiella</taxon>
    </lineage>
</organism>
<accession>A0A921MSG0</accession>
<sequence length="576" mass="64868">MKNKSFAKIAFLVMAGFLTACHHEGKQISLTLRSDGWKVDATQWVYKPGEYITITLSPHHQGDQIVLKNISQKGEPILAQSEEKLSWSIEKNDSNATYSIGIFVERTMHEPEYVTCIRVASDSILTTYRIDKENFNGLNVYKLDGGMSAEYAVEKSLSNLTGNISQTWNIGPGGGPSPVWSTSDFLEKSLQYTIQLYDRELGKDKELETIIISTGIPVIPYLSAALKAPVLPLHFLVSANSCREIQSILNYASQKGYSSYATLGYDASMAGVGVAWIKLLDIPDEYTDFISRHRVKNVILAGVGENVLGESYARRILPSPGIGRYTPGSIYLQYTNHGSQQDMRTITANIVDYEIQKLDTVCMIADWESGILDQQIKSFGKKLNQIHIDCYALTTPNNMINLYNLATNIALEYIKKNESLIKGPSQITFNEYLISEPMYELACGHIPLLYWQFVPPALTVQRLNDYTVRAINRVFPLTQVKKMKIHLNARVGKYELAQELKENQYSHVTMRADHIEEIWNLTDGLNAPCEMIAYDITNHIGVSTYQANINQLQPLSINDITRLSNQVQGIQFKRVH</sequence>
<dbReference type="Proteomes" id="UP000757103">
    <property type="component" value="Unassembled WGS sequence"/>
</dbReference>
<gene>
    <name evidence="1" type="ORF">K8U91_09730</name>
</gene>
<protein>
    <recommendedName>
        <fullName evidence="3">Gingipain domain-containing protein</fullName>
    </recommendedName>
</protein>
<dbReference type="RefSeq" id="WP_272960548.1">
    <property type="nucleotide sequence ID" value="NZ_CAKMIC010000007.1"/>
</dbReference>
<evidence type="ECO:0000313" key="1">
    <source>
        <dbReference type="EMBL" id="HJG89729.1"/>
    </source>
</evidence>
<proteinExistence type="predicted"/>
<reference evidence="1" key="1">
    <citation type="journal article" date="2021" name="PeerJ">
        <title>Extensive microbial diversity within the chicken gut microbiome revealed by metagenomics and culture.</title>
        <authorList>
            <person name="Gilroy R."/>
            <person name="Ravi A."/>
            <person name="Getino M."/>
            <person name="Pursley I."/>
            <person name="Horton D.L."/>
            <person name="Alikhan N.F."/>
            <person name="Baker D."/>
            <person name="Gharbi K."/>
            <person name="Hall N."/>
            <person name="Watson M."/>
            <person name="Adriaenssens E.M."/>
            <person name="Foster-Nyarko E."/>
            <person name="Jarju S."/>
            <person name="Secka A."/>
            <person name="Antonio M."/>
            <person name="Oren A."/>
            <person name="Chaudhuri R.R."/>
            <person name="La Ragione R."/>
            <person name="Hildebrand F."/>
            <person name="Pallen M.J."/>
        </authorList>
    </citation>
    <scope>NUCLEOTIDE SEQUENCE</scope>
    <source>
        <strain evidence="1">CHK121-7720</strain>
    </source>
</reference>
<dbReference type="AlphaFoldDB" id="A0A921MSG0"/>
<comment type="caution">
    <text evidence="1">The sequence shown here is derived from an EMBL/GenBank/DDBJ whole genome shotgun (WGS) entry which is preliminary data.</text>
</comment>